<proteinExistence type="predicted"/>
<feature type="compositionally biased region" description="Basic and acidic residues" evidence="1">
    <location>
        <begin position="89"/>
        <end position="98"/>
    </location>
</feature>
<sequence>MASEIQPTPIETEFIAAVQSGPLTQVEVIEATDGAGLVVTAVAVDPETGGDVPVGIALDPDGAAFVVTIAREEIIIPLDESSEQASSSKDSRHIEPLRKLHELATGLEQEAKGKARQLAERLRRKRDS</sequence>
<evidence type="ECO:0000256" key="1">
    <source>
        <dbReference type="SAM" id="MobiDB-lite"/>
    </source>
</evidence>
<dbReference type="OrthoDB" id="4981273at2"/>
<protein>
    <submittedName>
        <fullName evidence="2">Uncharacterized protein</fullName>
    </submittedName>
</protein>
<evidence type="ECO:0000313" key="2">
    <source>
        <dbReference type="EMBL" id="SFN61293.1"/>
    </source>
</evidence>
<organism evidence="2 3">
    <name type="scientific">Mycetocola miduiensis</name>
    <dbReference type="NCBI Taxonomy" id="995034"/>
    <lineage>
        <taxon>Bacteria</taxon>
        <taxon>Bacillati</taxon>
        <taxon>Actinomycetota</taxon>
        <taxon>Actinomycetes</taxon>
        <taxon>Micrococcales</taxon>
        <taxon>Microbacteriaceae</taxon>
        <taxon>Mycetocola</taxon>
    </lineage>
</organism>
<name>A0A1I5AFR4_9MICO</name>
<dbReference type="EMBL" id="FOVM01000003">
    <property type="protein sequence ID" value="SFN61293.1"/>
    <property type="molecule type" value="Genomic_DNA"/>
</dbReference>
<dbReference type="AlphaFoldDB" id="A0A1I5AFR4"/>
<accession>A0A1I5AFR4</accession>
<dbReference type="Proteomes" id="UP000198867">
    <property type="component" value="Unassembled WGS sequence"/>
</dbReference>
<reference evidence="3" key="1">
    <citation type="submission" date="2016-10" db="EMBL/GenBank/DDBJ databases">
        <authorList>
            <person name="Varghese N."/>
            <person name="Submissions S."/>
        </authorList>
    </citation>
    <scope>NUCLEOTIDE SEQUENCE [LARGE SCALE GENOMIC DNA]</scope>
    <source>
        <strain evidence="3">CGMCC 1.11101</strain>
    </source>
</reference>
<feature type="region of interest" description="Disordered" evidence="1">
    <location>
        <begin position="79"/>
        <end position="98"/>
    </location>
</feature>
<feature type="compositionally biased region" description="Basic and acidic residues" evidence="1">
    <location>
        <begin position="109"/>
        <end position="128"/>
    </location>
</feature>
<dbReference type="RefSeq" id="WP_090710051.1">
    <property type="nucleotide sequence ID" value="NZ_FOVM01000003.1"/>
</dbReference>
<gene>
    <name evidence="2" type="ORF">SAMN05216219_1427</name>
</gene>
<feature type="region of interest" description="Disordered" evidence="1">
    <location>
        <begin position="105"/>
        <end position="128"/>
    </location>
</feature>
<keyword evidence="3" id="KW-1185">Reference proteome</keyword>
<evidence type="ECO:0000313" key="3">
    <source>
        <dbReference type="Proteomes" id="UP000198867"/>
    </source>
</evidence>